<dbReference type="EnsemblMetazoa" id="G6872.1">
    <property type="protein sequence ID" value="G6872.1:cds"/>
    <property type="gene ID" value="G6872"/>
</dbReference>
<evidence type="ECO:0000256" key="4">
    <source>
        <dbReference type="ARBA" id="ARBA00023136"/>
    </source>
</evidence>
<accession>A0A8W8NR83</accession>
<evidence type="ECO:0000256" key="2">
    <source>
        <dbReference type="ARBA" id="ARBA00022692"/>
    </source>
</evidence>
<feature type="transmembrane region" description="Helical" evidence="5">
    <location>
        <begin position="107"/>
        <end position="129"/>
    </location>
</feature>
<dbReference type="Proteomes" id="UP000005408">
    <property type="component" value="Unassembled WGS sequence"/>
</dbReference>
<feature type="transmembrane region" description="Helical" evidence="5">
    <location>
        <begin position="74"/>
        <end position="95"/>
    </location>
</feature>
<dbReference type="PANTHER" id="PTHR21284">
    <property type="entry name" value="EG:80H7.2 PROTEIN"/>
    <property type="match status" value="1"/>
</dbReference>
<comment type="subcellular location">
    <subcellularLocation>
        <location evidence="1">Membrane</location>
        <topology evidence="1">Multi-pass membrane protein</topology>
    </subcellularLocation>
</comment>
<dbReference type="InterPro" id="IPR004031">
    <property type="entry name" value="PMP22/EMP/MP20/Claudin"/>
</dbReference>
<dbReference type="GO" id="GO:0016020">
    <property type="term" value="C:membrane"/>
    <property type="evidence" value="ECO:0007669"/>
    <property type="project" value="UniProtKB-SubCell"/>
</dbReference>
<dbReference type="EnsemblMetazoa" id="G6872.2">
    <property type="protein sequence ID" value="G6872.2:cds"/>
    <property type="gene ID" value="G6872"/>
</dbReference>
<keyword evidence="7" id="KW-1185">Reference proteome</keyword>
<evidence type="ECO:0000256" key="3">
    <source>
        <dbReference type="ARBA" id="ARBA00022989"/>
    </source>
</evidence>
<dbReference type="Pfam" id="PF00822">
    <property type="entry name" value="PMP22_Claudin"/>
    <property type="match status" value="1"/>
</dbReference>
<protein>
    <recommendedName>
        <fullName evidence="8">Claudin</fullName>
    </recommendedName>
</protein>
<dbReference type="PANTHER" id="PTHR21284:SF12">
    <property type="entry name" value="EG:80H7.2 PROTEIN"/>
    <property type="match status" value="1"/>
</dbReference>
<feature type="transmembrane region" description="Helical" evidence="5">
    <location>
        <begin position="12"/>
        <end position="33"/>
    </location>
</feature>
<evidence type="ECO:0000313" key="6">
    <source>
        <dbReference type="EnsemblMetazoa" id="G6872.1:cds"/>
    </source>
</evidence>
<proteinExistence type="predicted"/>
<evidence type="ECO:0008006" key="8">
    <source>
        <dbReference type="Google" id="ProtNLM"/>
    </source>
</evidence>
<keyword evidence="2 5" id="KW-0812">Transmembrane</keyword>
<sequence>MNKMDASKFIRIGLVLTICAFIFQLIGLASPYWTFAESEGYKGYLGLWKFCIYSKVLDTSKCTDWPLIPDWLEAVRATSILGSLLVLAAIVMLILRMFVMQDRNPVLFAAIGTTFVGAISILISIAVYASKGDELSKEDAVIQGASADYHFAFAFCILAMLAALGAGAIMMIEVVKA</sequence>
<keyword evidence="4 5" id="KW-0472">Membrane</keyword>
<dbReference type="AlphaFoldDB" id="A0A8W8NR83"/>
<reference evidence="6" key="1">
    <citation type="submission" date="2022-08" db="UniProtKB">
        <authorList>
            <consortium name="EnsemblMetazoa"/>
        </authorList>
    </citation>
    <scope>IDENTIFICATION</scope>
    <source>
        <strain evidence="6">05x7-T-G4-1.051#20</strain>
    </source>
</reference>
<organism evidence="6 7">
    <name type="scientific">Magallana gigas</name>
    <name type="common">Pacific oyster</name>
    <name type="synonym">Crassostrea gigas</name>
    <dbReference type="NCBI Taxonomy" id="29159"/>
    <lineage>
        <taxon>Eukaryota</taxon>
        <taxon>Metazoa</taxon>
        <taxon>Spiralia</taxon>
        <taxon>Lophotrochozoa</taxon>
        <taxon>Mollusca</taxon>
        <taxon>Bivalvia</taxon>
        <taxon>Autobranchia</taxon>
        <taxon>Pteriomorphia</taxon>
        <taxon>Ostreida</taxon>
        <taxon>Ostreoidea</taxon>
        <taxon>Ostreidae</taxon>
        <taxon>Magallana</taxon>
    </lineage>
</organism>
<feature type="transmembrane region" description="Helical" evidence="5">
    <location>
        <begin position="149"/>
        <end position="172"/>
    </location>
</feature>
<evidence type="ECO:0000256" key="5">
    <source>
        <dbReference type="SAM" id="Phobius"/>
    </source>
</evidence>
<evidence type="ECO:0000256" key="1">
    <source>
        <dbReference type="ARBA" id="ARBA00004141"/>
    </source>
</evidence>
<dbReference type="Gene3D" id="1.20.140.150">
    <property type="match status" value="1"/>
</dbReference>
<keyword evidence="3 5" id="KW-1133">Transmembrane helix</keyword>
<evidence type="ECO:0000313" key="7">
    <source>
        <dbReference type="Proteomes" id="UP000005408"/>
    </source>
</evidence>
<name>A0A8W8NR83_MAGGI</name>